<feature type="non-terminal residue" evidence="2">
    <location>
        <position position="105"/>
    </location>
</feature>
<evidence type="ECO:0000256" key="1">
    <source>
        <dbReference type="SAM" id="MobiDB-lite"/>
    </source>
</evidence>
<dbReference type="Proteomes" id="UP001497497">
    <property type="component" value="Unassembled WGS sequence"/>
</dbReference>
<dbReference type="EMBL" id="CAXITT010000475">
    <property type="protein sequence ID" value="CAL1542184.1"/>
    <property type="molecule type" value="Genomic_DNA"/>
</dbReference>
<comment type="caution">
    <text evidence="2">The sequence shown here is derived from an EMBL/GenBank/DDBJ whole genome shotgun (WGS) entry which is preliminary data.</text>
</comment>
<accession>A0AAV2I657</accession>
<organism evidence="2 3">
    <name type="scientific">Lymnaea stagnalis</name>
    <name type="common">Great pond snail</name>
    <name type="synonym">Helix stagnalis</name>
    <dbReference type="NCBI Taxonomy" id="6523"/>
    <lineage>
        <taxon>Eukaryota</taxon>
        <taxon>Metazoa</taxon>
        <taxon>Spiralia</taxon>
        <taxon>Lophotrochozoa</taxon>
        <taxon>Mollusca</taxon>
        <taxon>Gastropoda</taxon>
        <taxon>Heterobranchia</taxon>
        <taxon>Euthyneura</taxon>
        <taxon>Panpulmonata</taxon>
        <taxon>Hygrophila</taxon>
        <taxon>Lymnaeoidea</taxon>
        <taxon>Lymnaeidae</taxon>
        <taxon>Lymnaea</taxon>
    </lineage>
</organism>
<sequence>QAWRHRHRATSFSKGKSFRVVNSPSGTNLQESDDQGYTAMSTESEMLDTEERDDSTQQRDDTTQQRDDTTQQREDCSEKGKDKNVTYGGAEFKAKNPTPLTSVFL</sequence>
<evidence type="ECO:0000313" key="2">
    <source>
        <dbReference type="EMBL" id="CAL1542184.1"/>
    </source>
</evidence>
<name>A0AAV2I657_LYMST</name>
<feature type="compositionally biased region" description="Polar residues" evidence="1">
    <location>
        <begin position="10"/>
        <end position="30"/>
    </location>
</feature>
<feature type="region of interest" description="Disordered" evidence="1">
    <location>
        <begin position="1"/>
        <end position="105"/>
    </location>
</feature>
<proteinExistence type="predicted"/>
<protein>
    <submittedName>
        <fullName evidence="2">Uncharacterized protein</fullName>
    </submittedName>
</protein>
<keyword evidence="3" id="KW-1185">Reference proteome</keyword>
<gene>
    <name evidence="2" type="ORF">GSLYS_00015790001</name>
</gene>
<feature type="compositionally biased region" description="Basic and acidic residues" evidence="1">
    <location>
        <begin position="54"/>
        <end position="84"/>
    </location>
</feature>
<reference evidence="2 3" key="1">
    <citation type="submission" date="2024-04" db="EMBL/GenBank/DDBJ databases">
        <authorList>
            <consortium name="Genoscope - CEA"/>
            <person name="William W."/>
        </authorList>
    </citation>
    <scope>NUCLEOTIDE SEQUENCE [LARGE SCALE GENOMIC DNA]</scope>
</reference>
<feature type="non-terminal residue" evidence="2">
    <location>
        <position position="1"/>
    </location>
</feature>
<dbReference type="AlphaFoldDB" id="A0AAV2I657"/>
<evidence type="ECO:0000313" key="3">
    <source>
        <dbReference type="Proteomes" id="UP001497497"/>
    </source>
</evidence>